<dbReference type="EMBL" id="JAWWNJ010000138">
    <property type="protein sequence ID" value="KAK6984405.1"/>
    <property type="molecule type" value="Genomic_DNA"/>
</dbReference>
<reference evidence="2 3" key="1">
    <citation type="journal article" date="2024" name="J Genomics">
        <title>Draft genome sequencing and assembly of Favolaschia claudopus CIRM-BRFM 2984 isolated from oak limbs.</title>
        <authorList>
            <person name="Navarro D."/>
            <person name="Drula E."/>
            <person name="Chaduli D."/>
            <person name="Cazenave R."/>
            <person name="Ahrendt S."/>
            <person name="Wang J."/>
            <person name="Lipzen A."/>
            <person name="Daum C."/>
            <person name="Barry K."/>
            <person name="Grigoriev I.V."/>
            <person name="Favel A."/>
            <person name="Rosso M.N."/>
            <person name="Martin F."/>
        </authorList>
    </citation>
    <scope>NUCLEOTIDE SEQUENCE [LARGE SCALE GENOMIC DNA]</scope>
    <source>
        <strain evidence="2 3">CIRM-BRFM 2984</strain>
    </source>
</reference>
<keyword evidence="3" id="KW-1185">Reference proteome</keyword>
<proteinExistence type="predicted"/>
<evidence type="ECO:0000313" key="2">
    <source>
        <dbReference type="EMBL" id="KAK6984405.1"/>
    </source>
</evidence>
<dbReference type="AlphaFoldDB" id="A0AAV9ZJR2"/>
<evidence type="ECO:0000313" key="3">
    <source>
        <dbReference type="Proteomes" id="UP001362999"/>
    </source>
</evidence>
<comment type="caution">
    <text evidence="2">The sequence shown here is derived from an EMBL/GenBank/DDBJ whole genome shotgun (WGS) entry which is preliminary data.</text>
</comment>
<evidence type="ECO:0000256" key="1">
    <source>
        <dbReference type="SAM" id="MobiDB-lite"/>
    </source>
</evidence>
<sequence length="466" mass="53117">MHRQRGEGARCKTQQHVRRAQESNEVVESSTNWIFKSPFALKHLESSKRLNFQKLGPNLAKQRCERTSVVGDVRVNDKSKMWRLKKGRVIGAESRRTRILIISFSLPQYALFPTIWRPSEEAECQNSLRACFPEESARVLAAAQSDSRRTEIRVHRVVEKKSRGTETVNRDNHGSGQDDVYDDTAQSPPAAVDLSIFQFHISRAKQRKAINRRKQMEWCGIVKEGPCKRTRYDQDRMKTEKVAIESGAVVRMMRGREDQDTRSIWSQDTHETRSHMELPALEAEHDIDRGAHSCTDDFVFNLIPSPNGDDVPGAANGDEPRAAPHLRQFLARSFLITVTRLPPIGDSARPRFPSKHAWDSQHEIARVPIECRVSSRVVETAGISGTSFVSIFVLCQRGYRIPTRRGFVEKGQRRKQRTTVGTSASSRRPSFVPPCTIPLRREDDRRNATLLAEVVRKGIFEGYKRP</sequence>
<dbReference type="Proteomes" id="UP001362999">
    <property type="component" value="Unassembled WGS sequence"/>
</dbReference>
<feature type="compositionally biased region" description="Basic and acidic residues" evidence="1">
    <location>
        <begin position="160"/>
        <end position="173"/>
    </location>
</feature>
<gene>
    <name evidence="2" type="ORF">R3P38DRAFT_2806592</name>
</gene>
<feature type="region of interest" description="Disordered" evidence="1">
    <location>
        <begin position="160"/>
        <end position="185"/>
    </location>
</feature>
<name>A0AAV9ZJR2_9AGAR</name>
<protein>
    <submittedName>
        <fullName evidence="2">Uncharacterized protein</fullName>
    </submittedName>
</protein>
<feature type="compositionally biased region" description="Polar residues" evidence="1">
    <location>
        <begin position="418"/>
        <end position="428"/>
    </location>
</feature>
<feature type="region of interest" description="Disordered" evidence="1">
    <location>
        <begin position="408"/>
        <end position="433"/>
    </location>
</feature>
<organism evidence="2 3">
    <name type="scientific">Favolaschia claudopus</name>
    <dbReference type="NCBI Taxonomy" id="2862362"/>
    <lineage>
        <taxon>Eukaryota</taxon>
        <taxon>Fungi</taxon>
        <taxon>Dikarya</taxon>
        <taxon>Basidiomycota</taxon>
        <taxon>Agaricomycotina</taxon>
        <taxon>Agaricomycetes</taxon>
        <taxon>Agaricomycetidae</taxon>
        <taxon>Agaricales</taxon>
        <taxon>Marasmiineae</taxon>
        <taxon>Mycenaceae</taxon>
        <taxon>Favolaschia</taxon>
    </lineage>
</organism>
<accession>A0AAV9ZJR2</accession>